<dbReference type="AlphaFoldDB" id="A0AAV4T6I8"/>
<dbReference type="EMBL" id="BPLR01010665">
    <property type="protein sequence ID" value="GIY40809.1"/>
    <property type="molecule type" value="Genomic_DNA"/>
</dbReference>
<organism evidence="1 2">
    <name type="scientific">Caerostris extrusa</name>
    <name type="common">Bark spider</name>
    <name type="synonym">Caerostris bankana</name>
    <dbReference type="NCBI Taxonomy" id="172846"/>
    <lineage>
        <taxon>Eukaryota</taxon>
        <taxon>Metazoa</taxon>
        <taxon>Ecdysozoa</taxon>
        <taxon>Arthropoda</taxon>
        <taxon>Chelicerata</taxon>
        <taxon>Arachnida</taxon>
        <taxon>Araneae</taxon>
        <taxon>Araneomorphae</taxon>
        <taxon>Entelegynae</taxon>
        <taxon>Araneoidea</taxon>
        <taxon>Araneidae</taxon>
        <taxon>Caerostris</taxon>
    </lineage>
</organism>
<protein>
    <submittedName>
        <fullName evidence="1">Uncharacterized protein</fullName>
    </submittedName>
</protein>
<comment type="caution">
    <text evidence="1">The sequence shown here is derived from an EMBL/GenBank/DDBJ whole genome shotgun (WGS) entry which is preliminary data.</text>
</comment>
<sequence length="83" mass="9819">MQKFLLDFCAIARFASRERETGLVRGKMAKGNKNICCLSEAKDNRRKALRTHLPFFKCLTPQEKKKYRTERKTLDFSSFFLRP</sequence>
<accession>A0AAV4T6I8</accession>
<proteinExistence type="predicted"/>
<reference evidence="1 2" key="1">
    <citation type="submission" date="2021-06" db="EMBL/GenBank/DDBJ databases">
        <title>Caerostris extrusa draft genome.</title>
        <authorList>
            <person name="Kono N."/>
            <person name="Arakawa K."/>
        </authorList>
    </citation>
    <scope>NUCLEOTIDE SEQUENCE [LARGE SCALE GENOMIC DNA]</scope>
</reference>
<name>A0AAV4T6I8_CAEEX</name>
<gene>
    <name evidence="1" type="ORF">CEXT_785481</name>
</gene>
<dbReference type="Proteomes" id="UP001054945">
    <property type="component" value="Unassembled WGS sequence"/>
</dbReference>
<keyword evidence="2" id="KW-1185">Reference proteome</keyword>
<evidence type="ECO:0000313" key="2">
    <source>
        <dbReference type="Proteomes" id="UP001054945"/>
    </source>
</evidence>
<evidence type="ECO:0000313" key="1">
    <source>
        <dbReference type="EMBL" id="GIY40809.1"/>
    </source>
</evidence>